<protein>
    <submittedName>
        <fullName evidence="2">Uncharacterized protein</fullName>
    </submittedName>
</protein>
<dbReference type="Proteomes" id="UP000663508">
    <property type="component" value="Chromosome"/>
</dbReference>
<feature type="region of interest" description="Disordered" evidence="1">
    <location>
        <begin position="26"/>
        <end position="63"/>
    </location>
</feature>
<evidence type="ECO:0000313" key="2">
    <source>
        <dbReference type="EMBL" id="BCM87300.1"/>
    </source>
</evidence>
<reference evidence="2" key="1">
    <citation type="submission" date="2020-11" db="EMBL/GenBank/DDBJ databases">
        <title>Complete genome sequence of a novel pathogenic Methylobacterium strain isolated from rice in Vietnam.</title>
        <authorList>
            <person name="Lai K."/>
            <person name="Okazaki S."/>
            <person name="Higashi K."/>
            <person name="Mori H."/>
            <person name="Toyoda A."/>
            <person name="Kurokawa K."/>
        </authorList>
    </citation>
    <scope>NUCLEOTIDE SEQUENCE</scope>
    <source>
        <strain evidence="2">VL1</strain>
    </source>
</reference>
<dbReference type="EMBL" id="AP024145">
    <property type="protein sequence ID" value="BCM87300.1"/>
    <property type="molecule type" value="Genomic_DNA"/>
</dbReference>
<organism evidence="2 3">
    <name type="scientific">Methylobacterium indicum</name>
    <dbReference type="NCBI Taxonomy" id="1775910"/>
    <lineage>
        <taxon>Bacteria</taxon>
        <taxon>Pseudomonadati</taxon>
        <taxon>Pseudomonadota</taxon>
        <taxon>Alphaproteobacteria</taxon>
        <taxon>Hyphomicrobiales</taxon>
        <taxon>Methylobacteriaceae</taxon>
        <taxon>Methylobacterium</taxon>
    </lineage>
</organism>
<accession>A0A8H8WZJ0</accession>
<name>A0A8H8WZJ0_9HYPH</name>
<dbReference type="KEGG" id="mind:mvi_57610"/>
<proteinExistence type="predicted"/>
<gene>
    <name evidence="2" type="ORF">mvi_57610</name>
</gene>
<evidence type="ECO:0000313" key="3">
    <source>
        <dbReference type="Proteomes" id="UP000663508"/>
    </source>
</evidence>
<evidence type="ECO:0000256" key="1">
    <source>
        <dbReference type="SAM" id="MobiDB-lite"/>
    </source>
</evidence>
<sequence length="84" mass="9099">MPLWNARLPGAWLAMQIRARDVPCTIGRGSTGRGGPCRGASRQRRQVRTRAAVSAKSGADEKRVRLAPHPEVVSGPKLEVMPTI</sequence>
<dbReference type="AlphaFoldDB" id="A0A8H8WZJ0"/>